<dbReference type="EMBL" id="CP022983">
    <property type="protein sequence ID" value="ASV66838.1"/>
    <property type="molecule type" value="Genomic_DNA"/>
</dbReference>
<organism evidence="1 2">
    <name type="scientific">Cytobacillus kochii</name>
    <dbReference type="NCBI Taxonomy" id="859143"/>
    <lineage>
        <taxon>Bacteria</taxon>
        <taxon>Bacillati</taxon>
        <taxon>Bacillota</taxon>
        <taxon>Bacilli</taxon>
        <taxon>Bacillales</taxon>
        <taxon>Bacillaceae</taxon>
        <taxon>Cytobacillus</taxon>
    </lineage>
</organism>
<dbReference type="OrthoDB" id="4986073at2"/>
<accession>A0A248TF54</accession>
<gene>
    <name evidence="1" type="ORF">CKF48_05580</name>
</gene>
<dbReference type="KEGG" id="bko:CKF48_05580"/>
<proteinExistence type="predicted"/>
<evidence type="ECO:0000313" key="2">
    <source>
        <dbReference type="Proteomes" id="UP000215137"/>
    </source>
</evidence>
<protein>
    <recommendedName>
        <fullName evidence="3">Transcriptional regulator</fullName>
    </recommendedName>
</protein>
<reference evidence="1 2" key="1">
    <citation type="submission" date="2017-08" db="EMBL/GenBank/DDBJ databases">
        <title>Complete Genome Sequence of Bacillus kochii Oregon-R-modENCODE STRAIN BDGP4, isolated from Drosophila melanogaster gut.</title>
        <authorList>
            <person name="Wan K.H."/>
            <person name="Yu C."/>
            <person name="Park S."/>
            <person name="Hammonds A.S."/>
            <person name="Booth B.W."/>
            <person name="Celniker S.E."/>
        </authorList>
    </citation>
    <scope>NUCLEOTIDE SEQUENCE [LARGE SCALE GENOMIC DNA]</scope>
    <source>
        <strain evidence="1 2">BDGP4</strain>
    </source>
</reference>
<name>A0A248TF54_9BACI</name>
<evidence type="ECO:0008006" key="3">
    <source>
        <dbReference type="Google" id="ProtNLM"/>
    </source>
</evidence>
<dbReference type="Proteomes" id="UP000215137">
    <property type="component" value="Chromosome"/>
</dbReference>
<dbReference type="AlphaFoldDB" id="A0A248TF54"/>
<evidence type="ECO:0000313" key="1">
    <source>
        <dbReference type="EMBL" id="ASV66838.1"/>
    </source>
</evidence>
<sequence length="420" mass="48301">MAVVGPVPLGQEICHIASEFEGIDVIPLFYESAEQSPRLIENYKFPVDMYIFAGPSPFQLALKFIPNSSMAYYIPFEGADIYRLLLQVYEQYNRFPVISYDIVDQDYLIEVYEENNLTLIPYFLHSHKDGFLDSNALVRYHLKLLKNQQVEVIATTMNAVYEQLKSQDVPVFLIKHTKSTIRDMLVKAILKEQDIKKKELQLTVLRFEIKAIGVHDKQAVKEMITEIIIFGQNYLLSTSIVENMVVSLFSTRGVFEKVSKERTDFTFIEAMNRKKQLLVHLGIGIGDTAESANFNAQKALEHASSNERGSCYLIDEDKRIYGPLGTKESVSYPLLFSNRKNITLTLRRLYAWLFLVRKTKVTTRDISMGMNTSERHASRILKSLCDQELAEITGKESMNQKGRPRHIYFIHLDKLKEAAN</sequence>
<keyword evidence="2" id="KW-1185">Reference proteome</keyword>